<dbReference type="Ensembl" id="ENSCAFT00030043721.1">
    <property type="protein sequence ID" value="ENSCAFP00030038157.1"/>
    <property type="gene ID" value="ENSCAFG00030023772.1"/>
</dbReference>
<feature type="region of interest" description="Disordered" evidence="1">
    <location>
        <begin position="1"/>
        <end position="76"/>
    </location>
</feature>
<evidence type="ECO:0000313" key="3">
    <source>
        <dbReference type="Ensembl" id="ENSCAFP00030038157.1"/>
    </source>
</evidence>
<proteinExistence type="predicted"/>
<reference evidence="3" key="3">
    <citation type="submission" date="2019-03" db="EMBL/GenBank/DDBJ databases">
        <authorList>
            <person name="Warren W.C."/>
            <person name="Johnson G.S."/>
        </authorList>
    </citation>
    <scope>NUCLEOTIDE SEQUENCE [LARGE SCALE GENOMIC DNA]</scope>
    <source>
        <strain evidence="3">Basenji</strain>
    </source>
</reference>
<dbReference type="Ensembl" id="ENSCAFT00000077160.2">
    <property type="protein sequence ID" value="ENSCAFP00000060901.1"/>
    <property type="gene ID" value="ENSCAFG00000042018.2"/>
</dbReference>
<protein>
    <submittedName>
        <fullName evidence="4">Uncharacterized protein</fullName>
    </submittedName>
</protein>
<dbReference type="Proteomes" id="UP000002254">
    <property type="component" value="Chromosome 24"/>
</dbReference>
<evidence type="ECO:0000313" key="5">
    <source>
        <dbReference type="Proteomes" id="UP000002254"/>
    </source>
</evidence>
<reference evidence="4" key="2">
    <citation type="submission" date="2018-10" db="EMBL/GenBank/DDBJ databases">
        <title>De novo assembly of a Great Dane genome.</title>
        <authorList>
            <person name="Kidd J.M."/>
            <person name="Pendleton A.L."/>
            <person name="Shen F."/>
            <person name="Emery S."/>
        </authorList>
    </citation>
    <scope>NUCLEOTIDE SEQUENCE [LARGE SCALE GENOMIC DNA]</scope>
    <source>
        <strain evidence="4">Great Dane</strain>
    </source>
</reference>
<name>A0A8C0S880_CANLF</name>
<feature type="compositionally biased region" description="Low complexity" evidence="1">
    <location>
        <begin position="1"/>
        <end position="12"/>
    </location>
</feature>
<dbReference type="Proteomes" id="UP000694542">
    <property type="component" value="Chromosome 24"/>
</dbReference>
<sequence length="146" mass="16253">ISSWRTTHTLTSCPPPTPHPTHTQCGGTSETWRKGNLYSPELTQRKSSPGQKTVSNRKTTSMGEDRPRKVEGLSSGHAPALCLKRLPNLPNSAPTINITVMAGPPRDICPDSFKLLTTLTCREMMWSREENWRAFSFKGNNGIDFQ</sequence>
<feature type="compositionally biased region" description="Polar residues" evidence="1">
    <location>
        <begin position="41"/>
        <end position="62"/>
    </location>
</feature>
<evidence type="ECO:0000313" key="6">
    <source>
        <dbReference type="Proteomes" id="UP000694542"/>
    </source>
</evidence>
<evidence type="ECO:0000313" key="2">
    <source>
        <dbReference type="Ensembl" id="ENSCAFP00000060901.1"/>
    </source>
</evidence>
<reference evidence="2 5" key="1">
    <citation type="journal article" date="2005" name="Nature">
        <title>Genome sequence, comparative analysis and haplotype structure of the domestic dog.</title>
        <authorList>
            <consortium name="Broad Sequencing Platform"/>
            <person name="Lindblad-Toh K."/>
            <person name="Wade C.M."/>
            <person name="Mikkelsen T.S."/>
            <person name="Karlsson E.K."/>
            <person name="Jaffe D.B."/>
            <person name="Kamal M."/>
            <person name="Clamp M."/>
            <person name="Chang J.L."/>
            <person name="Kulbokas E.J. III"/>
            <person name="Zody M.C."/>
            <person name="Mauceli E."/>
            <person name="Xie X."/>
            <person name="Breen M."/>
            <person name="Wayne R.K."/>
            <person name="Ostrander E.A."/>
            <person name="Ponting C.P."/>
            <person name="Galibert F."/>
            <person name="Smith D.R."/>
            <person name="DeJong P.J."/>
            <person name="Kirkness E."/>
            <person name="Alvarez P."/>
            <person name="Biagi T."/>
            <person name="Brockman W."/>
            <person name="Butler J."/>
            <person name="Chin C.W."/>
            <person name="Cook A."/>
            <person name="Cuff J."/>
            <person name="Daly M.J."/>
            <person name="DeCaprio D."/>
            <person name="Gnerre S."/>
            <person name="Grabherr M."/>
            <person name="Kellis M."/>
            <person name="Kleber M."/>
            <person name="Bardeleben C."/>
            <person name="Goodstadt L."/>
            <person name="Heger A."/>
            <person name="Hitte C."/>
            <person name="Kim L."/>
            <person name="Koepfli K.P."/>
            <person name="Parker H.G."/>
            <person name="Pollinger J.P."/>
            <person name="Searle S.M."/>
            <person name="Sutter N.B."/>
            <person name="Thomas R."/>
            <person name="Webber C."/>
            <person name="Baldwin J."/>
            <person name="Abebe A."/>
            <person name="Abouelleil A."/>
            <person name="Aftuck L."/>
            <person name="Ait-Zahra M."/>
            <person name="Aldredge T."/>
            <person name="Allen N."/>
            <person name="An P."/>
            <person name="Anderson S."/>
            <person name="Antoine C."/>
            <person name="Arachchi H."/>
            <person name="Aslam A."/>
            <person name="Ayotte L."/>
            <person name="Bachantsang P."/>
            <person name="Barry A."/>
            <person name="Bayul T."/>
            <person name="Benamara M."/>
            <person name="Berlin A."/>
            <person name="Bessette D."/>
            <person name="Blitshteyn B."/>
            <person name="Bloom T."/>
            <person name="Blye J."/>
            <person name="Boguslavskiy L."/>
            <person name="Bonnet C."/>
            <person name="Boukhgalter B."/>
            <person name="Brown A."/>
            <person name="Cahill P."/>
            <person name="Calixte N."/>
            <person name="Camarata J."/>
            <person name="Cheshatsang Y."/>
            <person name="Chu J."/>
            <person name="Citroen M."/>
            <person name="Collymore A."/>
            <person name="Cooke P."/>
            <person name="Dawoe T."/>
            <person name="Daza R."/>
            <person name="Decktor K."/>
            <person name="DeGray S."/>
            <person name="Dhargay N."/>
            <person name="Dooley K."/>
            <person name="Dooley K."/>
            <person name="Dorje P."/>
            <person name="Dorjee K."/>
            <person name="Dorris L."/>
            <person name="Duffey N."/>
            <person name="Dupes A."/>
            <person name="Egbiremolen O."/>
            <person name="Elong R."/>
            <person name="Falk J."/>
            <person name="Farina A."/>
            <person name="Faro S."/>
            <person name="Ferguson D."/>
            <person name="Ferreira P."/>
            <person name="Fisher S."/>
            <person name="FitzGerald M."/>
            <person name="Foley K."/>
            <person name="Foley C."/>
            <person name="Franke A."/>
            <person name="Friedrich D."/>
            <person name="Gage D."/>
            <person name="Garber M."/>
            <person name="Gearin G."/>
            <person name="Giannoukos G."/>
            <person name="Goode T."/>
            <person name="Goyette A."/>
            <person name="Graham J."/>
            <person name="Grandbois E."/>
            <person name="Gyaltsen K."/>
            <person name="Hafez N."/>
            <person name="Hagopian D."/>
            <person name="Hagos B."/>
            <person name="Hall J."/>
            <person name="Healy C."/>
            <person name="Hegarty R."/>
            <person name="Honan T."/>
            <person name="Horn A."/>
            <person name="Houde N."/>
            <person name="Hughes L."/>
            <person name="Hunnicutt L."/>
            <person name="Husby M."/>
            <person name="Jester B."/>
            <person name="Jones C."/>
            <person name="Kamat A."/>
            <person name="Kanga B."/>
            <person name="Kells C."/>
            <person name="Khazanovich D."/>
            <person name="Kieu A.C."/>
            <person name="Kisner P."/>
            <person name="Kumar M."/>
            <person name="Lance K."/>
            <person name="Landers T."/>
            <person name="Lara M."/>
            <person name="Lee W."/>
            <person name="Leger J.P."/>
            <person name="Lennon N."/>
            <person name="Leuper L."/>
            <person name="LeVine S."/>
            <person name="Liu J."/>
            <person name="Liu X."/>
            <person name="Lokyitsang Y."/>
            <person name="Lokyitsang T."/>
            <person name="Lui A."/>
            <person name="Macdonald J."/>
            <person name="Major J."/>
            <person name="Marabella R."/>
            <person name="Maru K."/>
            <person name="Matthews C."/>
            <person name="McDonough S."/>
            <person name="Mehta T."/>
            <person name="Meldrim J."/>
            <person name="Melnikov A."/>
            <person name="Meneus L."/>
            <person name="Mihalev A."/>
            <person name="Mihova T."/>
            <person name="Miller K."/>
            <person name="Mittelman R."/>
            <person name="Mlenga V."/>
            <person name="Mulrain L."/>
            <person name="Munson G."/>
            <person name="Navidi A."/>
            <person name="Naylor J."/>
            <person name="Nguyen T."/>
            <person name="Nguyen N."/>
            <person name="Nguyen C."/>
            <person name="Nguyen T."/>
            <person name="Nicol R."/>
            <person name="Norbu N."/>
            <person name="Norbu C."/>
            <person name="Novod N."/>
            <person name="Nyima T."/>
            <person name="Olandt P."/>
            <person name="O'Neill B."/>
            <person name="O'Neill K."/>
            <person name="Osman S."/>
            <person name="Oyono L."/>
            <person name="Patti C."/>
            <person name="Perrin D."/>
            <person name="Phunkhang P."/>
            <person name="Pierre F."/>
            <person name="Priest M."/>
            <person name="Rachupka A."/>
            <person name="Raghuraman S."/>
            <person name="Rameau R."/>
            <person name="Ray V."/>
            <person name="Raymond C."/>
            <person name="Rege F."/>
            <person name="Rise C."/>
            <person name="Rogers J."/>
            <person name="Rogov P."/>
            <person name="Sahalie J."/>
            <person name="Settipalli S."/>
            <person name="Sharpe T."/>
            <person name="Shea T."/>
            <person name="Sheehan M."/>
            <person name="Sherpa N."/>
            <person name="Shi J."/>
            <person name="Shih D."/>
            <person name="Sloan J."/>
            <person name="Smith C."/>
            <person name="Sparrow T."/>
            <person name="Stalker J."/>
            <person name="Stange-Thomann N."/>
            <person name="Stavropoulos S."/>
            <person name="Stone C."/>
            <person name="Stone S."/>
            <person name="Sykes S."/>
            <person name="Tchuinga P."/>
            <person name="Tenzing P."/>
            <person name="Tesfaye S."/>
            <person name="Thoulutsang D."/>
            <person name="Thoulutsang Y."/>
            <person name="Topham K."/>
            <person name="Topping I."/>
            <person name="Tsamla T."/>
            <person name="Vassiliev H."/>
            <person name="Venkataraman V."/>
            <person name="Vo A."/>
            <person name="Wangchuk T."/>
            <person name="Wangdi T."/>
            <person name="Weiand M."/>
            <person name="Wilkinson J."/>
            <person name="Wilson A."/>
            <person name="Yadav S."/>
            <person name="Yang S."/>
            <person name="Yang X."/>
            <person name="Young G."/>
            <person name="Yu Q."/>
            <person name="Zainoun J."/>
            <person name="Zembek L."/>
            <person name="Zimmer A."/>
            <person name="Lander E.S."/>
        </authorList>
    </citation>
    <scope>NUCLEOTIDE SEQUENCE [LARGE SCALE GENOMIC DNA]</scope>
    <source>
        <strain evidence="2">Boxer</strain>
    </source>
</reference>
<accession>A0A8C0S880</accession>
<reference evidence="4" key="4">
    <citation type="submission" date="2025-05" db="UniProtKB">
        <authorList>
            <consortium name="Ensembl"/>
        </authorList>
    </citation>
    <scope>IDENTIFICATION</scope>
</reference>
<organism evidence="4 6">
    <name type="scientific">Canis lupus familiaris</name>
    <name type="common">Dog</name>
    <name type="synonym">Canis familiaris</name>
    <dbReference type="NCBI Taxonomy" id="9615"/>
    <lineage>
        <taxon>Eukaryota</taxon>
        <taxon>Metazoa</taxon>
        <taxon>Chordata</taxon>
        <taxon>Craniata</taxon>
        <taxon>Vertebrata</taxon>
        <taxon>Euteleostomi</taxon>
        <taxon>Mammalia</taxon>
        <taxon>Eutheria</taxon>
        <taxon>Laurasiatheria</taxon>
        <taxon>Carnivora</taxon>
        <taxon>Caniformia</taxon>
        <taxon>Canidae</taxon>
        <taxon>Canis</taxon>
    </lineage>
</organism>
<dbReference type="AlphaFoldDB" id="A0A8C0S880"/>
<evidence type="ECO:0000256" key="1">
    <source>
        <dbReference type="SAM" id="MobiDB-lite"/>
    </source>
</evidence>
<evidence type="ECO:0000313" key="4">
    <source>
        <dbReference type="Ensembl" id="ENSCAFP00040017262.1"/>
    </source>
</evidence>
<dbReference type="Proteomes" id="UP000694429">
    <property type="component" value="Chromosome 24"/>
</dbReference>
<dbReference type="Ensembl" id="ENSCAFT00040019896.1">
    <property type="protein sequence ID" value="ENSCAFP00040017262.1"/>
    <property type="gene ID" value="ENSCAFG00040010748.1"/>
</dbReference>